<dbReference type="Proteomes" id="UP000824120">
    <property type="component" value="Chromosome 3"/>
</dbReference>
<protein>
    <recommendedName>
        <fullName evidence="4">DUF4283 domain-containing protein</fullName>
    </recommendedName>
</protein>
<name>A0A9J5ZSJ4_SOLCO</name>
<comment type="caution">
    <text evidence="2">The sequence shown here is derived from an EMBL/GenBank/DDBJ whole genome shotgun (WGS) entry which is preliminary data.</text>
</comment>
<reference evidence="2 3" key="1">
    <citation type="submission" date="2020-09" db="EMBL/GenBank/DDBJ databases">
        <title>De no assembly of potato wild relative species, Solanum commersonii.</title>
        <authorList>
            <person name="Cho K."/>
        </authorList>
    </citation>
    <scope>NUCLEOTIDE SEQUENCE [LARGE SCALE GENOMIC DNA]</scope>
    <source>
        <strain evidence="2">LZ3.2</strain>
        <tissue evidence="2">Leaf</tissue>
    </source>
</reference>
<feature type="region of interest" description="Disordered" evidence="1">
    <location>
        <begin position="1"/>
        <end position="30"/>
    </location>
</feature>
<dbReference type="AlphaFoldDB" id="A0A9J5ZSJ4"/>
<accession>A0A9J5ZSJ4</accession>
<dbReference type="EMBL" id="JACXVP010000003">
    <property type="protein sequence ID" value="KAG5615152.1"/>
    <property type="molecule type" value="Genomic_DNA"/>
</dbReference>
<proteinExistence type="predicted"/>
<feature type="compositionally biased region" description="Basic and acidic residues" evidence="1">
    <location>
        <begin position="16"/>
        <end position="30"/>
    </location>
</feature>
<dbReference type="OrthoDB" id="1939300at2759"/>
<dbReference type="PANTHER" id="PTHR33233:SF17">
    <property type="entry name" value="DUF4283 DOMAIN-CONTAINING PROTEIN"/>
    <property type="match status" value="1"/>
</dbReference>
<evidence type="ECO:0000313" key="3">
    <source>
        <dbReference type="Proteomes" id="UP000824120"/>
    </source>
</evidence>
<gene>
    <name evidence="2" type="ORF">H5410_014976</name>
</gene>
<feature type="region of interest" description="Disordered" evidence="1">
    <location>
        <begin position="197"/>
        <end position="248"/>
    </location>
</feature>
<evidence type="ECO:0008006" key="4">
    <source>
        <dbReference type="Google" id="ProtNLM"/>
    </source>
</evidence>
<feature type="compositionally biased region" description="Basic and acidic residues" evidence="1">
    <location>
        <begin position="214"/>
        <end position="233"/>
    </location>
</feature>
<organism evidence="2 3">
    <name type="scientific">Solanum commersonii</name>
    <name type="common">Commerson's wild potato</name>
    <name type="synonym">Commerson's nightshade</name>
    <dbReference type="NCBI Taxonomy" id="4109"/>
    <lineage>
        <taxon>Eukaryota</taxon>
        <taxon>Viridiplantae</taxon>
        <taxon>Streptophyta</taxon>
        <taxon>Embryophyta</taxon>
        <taxon>Tracheophyta</taxon>
        <taxon>Spermatophyta</taxon>
        <taxon>Magnoliopsida</taxon>
        <taxon>eudicotyledons</taxon>
        <taxon>Gunneridae</taxon>
        <taxon>Pentapetalae</taxon>
        <taxon>asterids</taxon>
        <taxon>lamiids</taxon>
        <taxon>Solanales</taxon>
        <taxon>Solanaceae</taxon>
        <taxon>Solanoideae</taxon>
        <taxon>Solaneae</taxon>
        <taxon>Solanum</taxon>
    </lineage>
</organism>
<evidence type="ECO:0000313" key="2">
    <source>
        <dbReference type="EMBL" id="KAG5615152.1"/>
    </source>
</evidence>
<keyword evidence="3" id="KW-1185">Reference proteome</keyword>
<dbReference type="PANTHER" id="PTHR33233">
    <property type="entry name" value="ENDONUCLEASE/EXONUCLEASE/PHOSPHATASE"/>
    <property type="match status" value="1"/>
</dbReference>
<evidence type="ECO:0000256" key="1">
    <source>
        <dbReference type="SAM" id="MobiDB-lite"/>
    </source>
</evidence>
<sequence length="443" mass="50711">MYEPDPSTPEGVTTISEEKSGKSKGENVREEHWLELPQHKGTGGSNNQLHEMNGTVEMERSAIKLSMPEKTPEKPWANQFATDRMAARGMNLTYIAPIIVDGEKVVEILAEDVAEDDVKWKPLVVVYMVKLPNLPLNCWNYVVLSKIGSSLGKPLYANECTTQTSKISFARILVEMDITRILPTVNKIQDPKGRILEQKIRSTTTKKKGQGQGQRKEWKPTAKEGKEPDKENDQQITTTNESQDQEEWQTVLRMPPVQVMVMEPLFSYYSPLSIELESRRDIRKKPFRFYNCLAKHPDFKTIIHASWKRQNGGMQGVWQTLKAGTKAHNQITMLTKEDGTIIRDLDDITKEVVEFYKGLLGQSTSPMPAIKPAVAGGLNVTDVYVWNKAAILKYLWDLSKKKDKLWIVWIYTYDIKDRRPWEVQVKQASWVVRKILQAGHWIS</sequence>